<keyword evidence="3" id="KW-1185">Reference proteome</keyword>
<dbReference type="AlphaFoldDB" id="A0AAE3IMK1"/>
<evidence type="ECO:0000256" key="1">
    <source>
        <dbReference type="SAM" id="Phobius"/>
    </source>
</evidence>
<name>A0AAE3IMK1_9BACT</name>
<feature type="transmembrane region" description="Helical" evidence="1">
    <location>
        <begin position="170"/>
        <end position="189"/>
    </location>
</feature>
<evidence type="ECO:0000313" key="2">
    <source>
        <dbReference type="EMBL" id="MCU7694369.1"/>
    </source>
</evidence>
<keyword evidence="1" id="KW-1133">Transmembrane helix</keyword>
<feature type="transmembrane region" description="Helical" evidence="1">
    <location>
        <begin position="20"/>
        <end position="38"/>
    </location>
</feature>
<evidence type="ECO:0000313" key="3">
    <source>
        <dbReference type="Proteomes" id="UP001209317"/>
    </source>
</evidence>
<proteinExistence type="predicted"/>
<dbReference type="Pfam" id="PF16357">
    <property type="entry name" value="PepSY_TM_like_2"/>
    <property type="match status" value="1"/>
</dbReference>
<gene>
    <name evidence="2" type="ORF">OD355_07555</name>
</gene>
<keyword evidence="1" id="KW-0812">Transmembrane</keyword>
<dbReference type="PANTHER" id="PTHR40115">
    <property type="entry name" value="INNER MEMBRANE PROTEIN WITH PEPSY TM HELIX"/>
    <property type="match status" value="1"/>
</dbReference>
<keyword evidence="1" id="KW-0472">Membrane</keyword>
<dbReference type="EMBL" id="JAOTPL010000009">
    <property type="protein sequence ID" value="MCU7694369.1"/>
    <property type="molecule type" value="Genomic_DNA"/>
</dbReference>
<reference evidence="2" key="1">
    <citation type="submission" date="2022-10" db="EMBL/GenBank/DDBJ databases">
        <authorList>
            <person name="Kim H.S."/>
            <person name="Kim J.-S."/>
            <person name="Suh M.K."/>
            <person name="Eom M.K."/>
            <person name="Lee J.-S."/>
        </authorList>
    </citation>
    <scope>NUCLEOTIDE SEQUENCE</scope>
    <source>
        <strain evidence="2">LIP-5</strain>
    </source>
</reference>
<organism evidence="2 3">
    <name type="scientific">Haoranjiania flava</name>
    <dbReference type="NCBI Taxonomy" id="1856322"/>
    <lineage>
        <taxon>Bacteria</taxon>
        <taxon>Pseudomonadati</taxon>
        <taxon>Bacteroidota</taxon>
        <taxon>Chitinophagia</taxon>
        <taxon>Chitinophagales</taxon>
        <taxon>Chitinophagaceae</taxon>
        <taxon>Haoranjiania</taxon>
    </lineage>
</organism>
<sequence length="190" mass="22150">MRRTLYTKIRRLSLHWHRDLGYFFSGLIIIYCISGIALNHVNDWDPDFILIKKEIILPQTRVAAKLEQAEIEAISRLTGEKSFKLYDFPTPGQVKIYYNNATFHVYLKEKRGFYERISKRPVFYQLNVLHRNSVHVWKWVSDIFAVMLILITITGMVIIKGKYGFSKRGIWLLLAGLIPPLAAVILQAIL</sequence>
<comment type="caution">
    <text evidence="2">The sequence shown here is derived from an EMBL/GenBank/DDBJ whole genome shotgun (WGS) entry which is preliminary data.</text>
</comment>
<dbReference type="RefSeq" id="WP_263037855.1">
    <property type="nucleotide sequence ID" value="NZ_JAOTPL010000009.1"/>
</dbReference>
<accession>A0AAE3IMK1</accession>
<dbReference type="PANTHER" id="PTHR40115:SF1">
    <property type="entry name" value="INNER MEMBRANE PROTEIN WITH PEPSY TM HELIX"/>
    <property type="match status" value="1"/>
</dbReference>
<feature type="transmembrane region" description="Helical" evidence="1">
    <location>
        <begin position="136"/>
        <end position="158"/>
    </location>
</feature>
<dbReference type="Proteomes" id="UP001209317">
    <property type="component" value="Unassembled WGS sequence"/>
</dbReference>
<dbReference type="InterPro" id="IPR032307">
    <property type="entry name" value="PepSY_TM-like_2"/>
</dbReference>
<protein>
    <submittedName>
        <fullName evidence="2">PepSY-associated TM helix domain-containing protein</fullName>
    </submittedName>
</protein>